<accession>L8JZH3</accession>
<dbReference type="AlphaFoldDB" id="L8JZH3"/>
<evidence type="ECO:0000313" key="1">
    <source>
        <dbReference type="EMBL" id="ELR73064.1"/>
    </source>
</evidence>
<protein>
    <submittedName>
        <fullName evidence="1">Uncharacterized protein</fullName>
    </submittedName>
</protein>
<dbReference type="EMBL" id="AMZN01000010">
    <property type="protein sequence ID" value="ELR73064.1"/>
    <property type="molecule type" value="Genomic_DNA"/>
</dbReference>
<comment type="caution">
    <text evidence="1">The sequence shown here is derived from an EMBL/GenBank/DDBJ whole genome shotgun (WGS) entry which is preliminary data.</text>
</comment>
<dbReference type="Proteomes" id="UP000011135">
    <property type="component" value="Unassembled WGS sequence"/>
</dbReference>
<name>L8JZH3_9BACT</name>
<dbReference type="STRING" id="1237149.C900_00144"/>
<keyword evidence="2" id="KW-1185">Reference proteome</keyword>
<reference evidence="1 2" key="1">
    <citation type="submission" date="2012-12" db="EMBL/GenBank/DDBJ databases">
        <title>Genome assembly of Fulvivirga imtechensis AK7.</title>
        <authorList>
            <person name="Nupur N."/>
            <person name="Khatri I."/>
            <person name="Kumar R."/>
            <person name="Subramanian S."/>
            <person name="Pinnaka A."/>
        </authorList>
    </citation>
    <scope>NUCLEOTIDE SEQUENCE [LARGE SCALE GENOMIC DNA]</scope>
    <source>
        <strain evidence="1 2">AK7</strain>
    </source>
</reference>
<dbReference type="PATRIC" id="fig|1237149.3.peg.908"/>
<gene>
    <name evidence="1" type="ORF">C900_00144</name>
</gene>
<organism evidence="1 2">
    <name type="scientific">Fulvivirga imtechensis AK7</name>
    <dbReference type="NCBI Taxonomy" id="1237149"/>
    <lineage>
        <taxon>Bacteria</taxon>
        <taxon>Pseudomonadati</taxon>
        <taxon>Bacteroidota</taxon>
        <taxon>Cytophagia</taxon>
        <taxon>Cytophagales</taxon>
        <taxon>Fulvivirgaceae</taxon>
        <taxon>Fulvivirga</taxon>
    </lineage>
</organism>
<evidence type="ECO:0000313" key="2">
    <source>
        <dbReference type="Proteomes" id="UP000011135"/>
    </source>
</evidence>
<proteinExistence type="predicted"/>
<sequence>MKDANVCVTLSPKILIPRQPTASVDFEDNDITPSLTTEETEETEIANYHVIQIFVEQRRKYSGSPRSMAEAKARTLPVARRSRIFPYSYRGTSGMTAL</sequence>